<feature type="non-terminal residue" evidence="1">
    <location>
        <position position="111"/>
    </location>
</feature>
<sequence length="111" mass="13365">MSKRIYNSLLEENHISKQPSKQLQKEPRIENEVHILVQDNKISFSAVWRPCPIRYLAGSQHAMEIPEFMIISEPKNEHQILKNQFQIPSEQFADQLEIFFMFWAEFWNKFK</sequence>
<protein>
    <submittedName>
        <fullName evidence="1">Uncharacterized protein</fullName>
    </submittedName>
</protein>
<accession>A0AA38FE49</accession>
<evidence type="ECO:0000313" key="2">
    <source>
        <dbReference type="Proteomes" id="UP000824469"/>
    </source>
</evidence>
<proteinExistence type="predicted"/>
<dbReference type="AlphaFoldDB" id="A0AA38FE49"/>
<comment type="caution">
    <text evidence="1">The sequence shown here is derived from an EMBL/GenBank/DDBJ whole genome shotgun (WGS) entry which is preliminary data.</text>
</comment>
<keyword evidence="2" id="KW-1185">Reference proteome</keyword>
<gene>
    <name evidence="1" type="ORF">KI387_030955</name>
</gene>
<name>A0AA38FE49_TAXCH</name>
<dbReference type="Proteomes" id="UP000824469">
    <property type="component" value="Unassembled WGS sequence"/>
</dbReference>
<reference evidence="1 2" key="1">
    <citation type="journal article" date="2021" name="Nat. Plants">
        <title>The Taxus genome provides insights into paclitaxel biosynthesis.</title>
        <authorList>
            <person name="Xiong X."/>
            <person name="Gou J."/>
            <person name="Liao Q."/>
            <person name="Li Y."/>
            <person name="Zhou Q."/>
            <person name="Bi G."/>
            <person name="Li C."/>
            <person name="Du R."/>
            <person name="Wang X."/>
            <person name="Sun T."/>
            <person name="Guo L."/>
            <person name="Liang H."/>
            <person name="Lu P."/>
            <person name="Wu Y."/>
            <person name="Zhang Z."/>
            <person name="Ro D.K."/>
            <person name="Shang Y."/>
            <person name="Huang S."/>
            <person name="Yan J."/>
        </authorList>
    </citation>
    <scope>NUCLEOTIDE SEQUENCE [LARGE SCALE GENOMIC DNA]</scope>
    <source>
        <strain evidence="1">Ta-2019</strain>
    </source>
</reference>
<evidence type="ECO:0000313" key="1">
    <source>
        <dbReference type="EMBL" id="KAH9299273.1"/>
    </source>
</evidence>
<dbReference type="EMBL" id="JAHRHJ020000010">
    <property type="protein sequence ID" value="KAH9299273.1"/>
    <property type="molecule type" value="Genomic_DNA"/>
</dbReference>
<organism evidence="1 2">
    <name type="scientific">Taxus chinensis</name>
    <name type="common">Chinese yew</name>
    <name type="synonym">Taxus wallichiana var. chinensis</name>
    <dbReference type="NCBI Taxonomy" id="29808"/>
    <lineage>
        <taxon>Eukaryota</taxon>
        <taxon>Viridiplantae</taxon>
        <taxon>Streptophyta</taxon>
        <taxon>Embryophyta</taxon>
        <taxon>Tracheophyta</taxon>
        <taxon>Spermatophyta</taxon>
        <taxon>Pinopsida</taxon>
        <taxon>Pinidae</taxon>
        <taxon>Conifers II</taxon>
        <taxon>Cupressales</taxon>
        <taxon>Taxaceae</taxon>
        <taxon>Taxus</taxon>
    </lineage>
</organism>